<evidence type="ECO:0000259" key="1">
    <source>
        <dbReference type="Pfam" id="PF13472"/>
    </source>
</evidence>
<dbReference type="InterPro" id="IPR013830">
    <property type="entry name" value="SGNH_hydro"/>
</dbReference>
<name>A0ABN4LL40_9ALTE</name>
<dbReference type="SUPFAM" id="SSF52266">
    <property type="entry name" value="SGNH hydrolase"/>
    <property type="match status" value="1"/>
</dbReference>
<dbReference type="Pfam" id="PF13472">
    <property type="entry name" value="Lipase_GDSL_2"/>
    <property type="match status" value="1"/>
</dbReference>
<evidence type="ECO:0000313" key="3">
    <source>
        <dbReference type="Proteomes" id="UP000056750"/>
    </source>
</evidence>
<accession>A0ABN4LL40</accession>
<dbReference type="Gene3D" id="3.40.50.1110">
    <property type="entry name" value="SGNH hydrolase"/>
    <property type="match status" value="1"/>
</dbReference>
<organism evidence="2 3">
    <name type="scientific">Alteromonas stellipolaris</name>
    <dbReference type="NCBI Taxonomy" id="233316"/>
    <lineage>
        <taxon>Bacteria</taxon>
        <taxon>Pseudomonadati</taxon>
        <taxon>Pseudomonadota</taxon>
        <taxon>Gammaproteobacteria</taxon>
        <taxon>Alteromonadales</taxon>
        <taxon>Alteromonadaceae</taxon>
        <taxon>Alteromonas/Salinimonas group</taxon>
        <taxon>Alteromonas</taxon>
    </lineage>
</organism>
<dbReference type="Proteomes" id="UP000056750">
    <property type="component" value="Chromosome"/>
</dbReference>
<dbReference type="EMBL" id="CP013926">
    <property type="protein sequence ID" value="AMJ74673.1"/>
    <property type="molecule type" value="Genomic_DNA"/>
</dbReference>
<keyword evidence="3" id="KW-1185">Reference proteome</keyword>
<feature type="domain" description="SGNH hydrolase-type esterase" evidence="1">
    <location>
        <begin position="31"/>
        <end position="243"/>
    </location>
</feature>
<reference evidence="2 3" key="1">
    <citation type="submission" date="2015-12" db="EMBL/GenBank/DDBJ databases">
        <title>Intraspecies pangenome expansion in the marine bacterium Alteromonas.</title>
        <authorList>
            <person name="Lopez-Perez M."/>
            <person name="Rodriguez-Valera F."/>
        </authorList>
    </citation>
    <scope>NUCLEOTIDE SEQUENCE [LARGE SCALE GENOMIC DNA]</scope>
    <source>
        <strain evidence="2 3">LMG 21861</strain>
    </source>
</reference>
<evidence type="ECO:0000313" key="2">
    <source>
        <dbReference type="EMBL" id="AMJ74673.1"/>
    </source>
</evidence>
<dbReference type="RefSeq" id="WP_057791390.1">
    <property type="nucleotide sequence ID" value="NZ_CP013926.1"/>
</dbReference>
<protein>
    <recommendedName>
        <fullName evidence="1">SGNH hydrolase-type esterase domain-containing protein</fullName>
    </recommendedName>
</protein>
<dbReference type="CDD" id="cd01836">
    <property type="entry name" value="FeeA_FeeB_like"/>
    <property type="match status" value="1"/>
</dbReference>
<dbReference type="InterPro" id="IPR036514">
    <property type="entry name" value="SGNH_hydro_sf"/>
</dbReference>
<gene>
    <name evidence="2" type="ORF">AVL57_12310</name>
</gene>
<proteinExistence type="predicted"/>
<sequence>MGCCQCVNKVNSKADLKGHAQSKPSLALLIVGDSAAAGVGVSTQKQALSGWLVESLSTNYCINWELKAKAGVNSTDLLSMLQRAKPNSEPTVDSKSTPPSLLTSSQIFTSTHDFDTPLECRAFDVAVISIGVNDITGFTSLRKWRCNLKQIIEILKARFQCRFIVFTALPPMHEFPALPQPLRWVLGQKAKYLNAALLKLVNNYHGVNVLTLTLNPIDNSQSNNTHNYMAEDGFHPQVTGYQLWSNAVVKLINEELDELVGKNSHVG</sequence>